<protein>
    <submittedName>
        <fullName evidence="8">MmgE/PrpD family protein</fullName>
    </submittedName>
</protein>
<feature type="transmembrane region" description="Helical" evidence="6">
    <location>
        <begin position="760"/>
        <end position="781"/>
    </location>
</feature>
<gene>
    <name evidence="8" type="ORF">P875_00117077</name>
</gene>
<dbReference type="STRING" id="1403190.A0A0F0IIJ4"/>
<dbReference type="InterPro" id="IPR011701">
    <property type="entry name" value="MFS"/>
</dbReference>
<dbReference type="FunFam" id="1.20.1250.20:FF:000011">
    <property type="entry name" value="MFS multidrug transporter, putative"/>
    <property type="match status" value="1"/>
</dbReference>
<dbReference type="AlphaFoldDB" id="A0A0F0IIJ4"/>
<dbReference type="InterPro" id="IPR045336">
    <property type="entry name" value="MmgE_PrpD_N"/>
</dbReference>
<comment type="subcellular location">
    <subcellularLocation>
        <location evidence="1">Membrane</location>
        <topology evidence="1">Multi-pass membrane protein</topology>
    </subcellularLocation>
</comment>
<dbReference type="Pfam" id="PF19305">
    <property type="entry name" value="MmgE_PrpD_C"/>
    <property type="match status" value="1"/>
</dbReference>
<name>A0A0F0IIJ4_ASPPU</name>
<dbReference type="CDD" id="cd17323">
    <property type="entry name" value="MFS_Tpo1_MDR_like"/>
    <property type="match status" value="1"/>
</dbReference>
<feature type="compositionally biased region" description="Low complexity" evidence="5">
    <location>
        <begin position="486"/>
        <end position="498"/>
    </location>
</feature>
<proteinExistence type="predicted"/>
<dbReference type="PROSITE" id="PS50850">
    <property type="entry name" value="MFS"/>
    <property type="match status" value="1"/>
</dbReference>
<dbReference type="InterPro" id="IPR042183">
    <property type="entry name" value="MmgE/PrpD_sf_1"/>
</dbReference>
<evidence type="ECO:0000313" key="9">
    <source>
        <dbReference type="Proteomes" id="UP000033540"/>
    </source>
</evidence>
<evidence type="ECO:0000256" key="3">
    <source>
        <dbReference type="ARBA" id="ARBA00022989"/>
    </source>
</evidence>
<dbReference type="Gene3D" id="1.20.1250.20">
    <property type="entry name" value="MFS general substrate transporter like domains"/>
    <property type="match status" value="1"/>
</dbReference>
<feature type="transmembrane region" description="Helical" evidence="6">
    <location>
        <begin position="815"/>
        <end position="834"/>
    </location>
</feature>
<feature type="transmembrane region" description="Helical" evidence="6">
    <location>
        <begin position="854"/>
        <end position="871"/>
    </location>
</feature>
<dbReference type="Proteomes" id="UP000033540">
    <property type="component" value="Unassembled WGS sequence"/>
</dbReference>
<evidence type="ECO:0000256" key="6">
    <source>
        <dbReference type="SAM" id="Phobius"/>
    </source>
</evidence>
<comment type="caution">
    <text evidence="8">The sequence shown here is derived from an EMBL/GenBank/DDBJ whole genome shotgun (WGS) entry which is preliminary data.</text>
</comment>
<keyword evidence="3 6" id="KW-1133">Transmembrane helix</keyword>
<keyword evidence="4 6" id="KW-0472">Membrane</keyword>
<feature type="transmembrane region" description="Helical" evidence="6">
    <location>
        <begin position="669"/>
        <end position="690"/>
    </location>
</feature>
<feature type="transmembrane region" description="Helical" evidence="6">
    <location>
        <begin position="916"/>
        <end position="938"/>
    </location>
</feature>
<dbReference type="PANTHER" id="PTHR23502:SF156">
    <property type="entry name" value="TRANSPORTER, PUTATIVE (AFU_ORTHOLOGUE AFUA_5G00420)-RELATED"/>
    <property type="match status" value="1"/>
</dbReference>
<feature type="transmembrane region" description="Helical" evidence="6">
    <location>
        <begin position="944"/>
        <end position="965"/>
    </location>
</feature>
<evidence type="ECO:0000259" key="7">
    <source>
        <dbReference type="PROSITE" id="PS50850"/>
    </source>
</evidence>
<sequence length="981" mass="105842">MTVTASTPEGNVTAELCNWVTELKPSDIPADVLQRAKHLLLDGIACGLVGSHVPWSEQAAKAIDDYEPEGYCSVIGYNRRYGPQAAAILNGSFIQAVELDDYHSAAPLHSASVLLPALFAAAEVQSKGHRKSVVSGLDFLVALVVGFETGPRVGSAMYGADLLSRGWHSGPVFGSPAAAAASSKLLGLSPDDTESAVGIACTQAGGLMAAQYEGMVKRVQHAFAARNGLFGALLARDGYVGIKKVFDRSYGGFLTMFTQGNGRTPQYKPEEVTTALGKEWQTTNIRVKLHACVGGCHGQIEALEKLQRNYPDRFAVDQLHNIRRITVSLSEPVFAHDGWAPEERPLTATGGQMNAAYIGAAQLVYGQVLLDQFEPHALDSDAVWSLIDKTTCVHSSEFDKPGHLCGARIVVEFNDGETVEDVVAMPKGFDPPITDDEIRKKWRKLASSVIDSERLQRIENSVLSLETSADVSELLALISAELPSIVSPDSSPSPHPGSRLSSEPTDIESQKAPSNAEPKTDPNLVTWDGPDDPANPQNWSFAYRAFVTAIWVYGNLCTCIASSIFSSGSGQIAQRFHVGSTVVTLGISLFLLGYTVGPPVWGPLSERFGRKWPMVIGMALFTIFCIPVAVAKNLQTVLIGRFLTGVFGAAPLSLVGGSLVDMWNPAQRGVAMACCIGTIFGSPVLAPLMGNFIVESYLGWRFTQWLSCIMGGSCTVLVVFGLPETFAGSILRKKAAAIRKAGNPDVHTVFDGKQKGIKDIFVIFLLRPFALLVTEPILLLVTIYQAFIYGILYLVFVSYPIAFREVRGWSLGISALPYIGMMVGILIGCAIVVIQTRRNYDGNKAVVPEQRLPLMIAGGCLLPVGLFIFAWTSNPNIHWAGMVIGSAPVGTGMYMVFVQCLNYLVDVYPTIANSAIGANTFVRSFFGAGFPLFGPFMYHNLGVAWASSTLGFISIAMIPIPVLFYRYGARIRSWSKNSKHT</sequence>
<dbReference type="Pfam" id="PF07690">
    <property type="entry name" value="MFS_1"/>
    <property type="match status" value="1"/>
</dbReference>
<evidence type="ECO:0000313" key="8">
    <source>
        <dbReference type="EMBL" id="KJK67520.1"/>
    </source>
</evidence>
<dbReference type="GO" id="GO:0005886">
    <property type="term" value="C:plasma membrane"/>
    <property type="evidence" value="ECO:0007669"/>
    <property type="project" value="TreeGrafter"/>
</dbReference>
<dbReference type="InterPro" id="IPR036148">
    <property type="entry name" value="MmgE/PrpD_sf"/>
</dbReference>
<feature type="transmembrane region" description="Helical" evidence="6">
    <location>
        <begin position="576"/>
        <end position="597"/>
    </location>
</feature>
<dbReference type="InterPro" id="IPR036259">
    <property type="entry name" value="MFS_trans_sf"/>
</dbReference>
<dbReference type="SUPFAM" id="SSF103473">
    <property type="entry name" value="MFS general substrate transporter"/>
    <property type="match status" value="1"/>
</dbReference>
<feature type="transmembrane region" description="Helical" evidence="6">
    <location>
        <begin position="877"/>
        <end position="904"/>
    </location>
</feature>
<reference evidence="8 9" key="1">
    <citation type="submission" date="2015-02" db="EMBL/GenBank/DDBJ databases">
        <title>Draft genome sequence of Aspergillus parasiticus SU-1.</title>
        <authorList>
            <person name="Yu J."/>
            <person name="Fedorova N."/>
            <person name="Yin Y."/>
            <person name="Losada L."/>
            <person name="Zafar N."/>
            <person name="Taujale R."/>
            <person name="Ehrlich K.C."/>
            <person name="Bhatnagar D."/>
            <person name="Cleveland T.E."/>
            <person name="Bennett J.W."/>
            <person name="Nierman W.C."/>
        </authorList>
    </citation>
    <scope>NUCLEOTIDE SEQUENCE [LARGE SCALE GENOMIC DNA]</scope>
    <source>
        <strain evidence="9">ATCC 56775 / NRRL 5862 / SRRC 143 / SU-1</strain>
    </source>
</reference>
<dbReference type="GO" id="GO:0022857">
    <property type="term" value="F:transmembrane transporter activity"/>
    <property type="evidence" value="ECO:0007669"/>
    <property type="project" value="InterPro"/>
</dbReference>
<dbReference type="Gene3D" id="1.10.4100.10">
    <property type="entry name" value="2-methylcitrate dehydratase PrpD"/>
    <property type="match status" value="1"/>
</dbReference>
<accession>A0A0F0IIJ4</accession>
<evidence type="ECO:0000256" key="2">
    <source>
        <dbReference type="ARBA" id="ARBA00022692"/>
    </source>
</evidence>
<evidence type="ECO:0000256" key="1">
    <source>
        <dbReference type="ARBA" id="ARBA00004141"/>
    </source>
</evidence>
<organism evidence="8 9">
    <name type="scientific">Aspergillus parasiticus (strain ATCC 56775 / NRRL 5862 / SRRC 143 / SU-1)</name>
    <dbReference type="NCBI Taxonomy" id="1403190"/>
    <lineage>
        <taxon>Eukaryota</taxon>
        <taxon>Fungi</taxon>
        <taxon>Dikarya</taxon>
        <taxon>Ascomycota</taxon>
        <taxon>Pezizomycotina</taxon>
        <taxon>Eurotiomycetes</taxon>
        <taxon>Eurotiomycetidae</taxon>
        <taxon>Eurotiales</taxon>
        <taxon>Aspergillaceae</taxon>
        <taxon>Aspergillus</taxon>
        <taxon>Aspergillus subgen. Circumdati</taxon>
    </lineage>
</organism>
<evidence type="ECO:0000256" key="5">
    <source>
        <dbReference type="SAM" id="MobiDB-lite"/>
    </source>
</evidence>
<feature type="region of interest" description="Disordered" evidence="5">
    <location>
        <begin position="486"/>
        <end position="530"/>
    </location>
</feature>
<feature type="transmembrane region" description="Helical" evidence="6">
    <location>
        <begin position="642"/>
        <end position="663"/>
    </location>
</feature>
<feature type="transmembrane region" description="Helical" evidence="6">
    <location>
        <begin position="702"/>
        <end position="722"/>
    </location>
</feature>
<dbReference type="OrthoDB" id="446368at2759"/>
<dbReference type="PANTHER" id="PTHR23502">
    <property type="entry name" value="MAJOR FACILITATOR SUPERFAMILY"/>
    <property type="match status" value="1"/>
</dbReference>
<keyword evidence="2 6" id="KW-0812">Transmembrane</keyword>
<feature type="transmembrane region" description="Helical" evidence="6">
    <location>
        <begin position="786"/>
        <end position="803"/>
    </location>
</feature>
<dbReference type="InterPro" id="IPR045337">
    <property type="entry name" value="MmgE_PrpD_C"/>
</dbReference>
<dbReference type="GO" id="GO:0016829">
    <property type="term" value="F:lyase activity"/>
    <property type="evidence" value="ECO:0007669"/>
    <property type="project" value="InterPro"/>
</dbReference>
<dbReference type="InterPro" id="IPR020846">
    <property type="entry name" value="MFS_dom"/>
</dbReference>
<feature type="transmembrane region" description="Helical" evidence="6">
    <location>
        <begin position="541"/>
        <end position="564"/>
    </location>
</feature>
<feature type="transmembrane region" description="Helical" evidence="6">
    <location>
        <begin position="612"/>
        <end position="630"/>
    </location>
</feature>
<dbReference type="SUPFAM" id="SSF103378">
    <property type="entry name" value="2-methylcitrate dehydratase PrpD"/>
    <property type="match status" value="1"/>
</dbReference>
<dbReference type="Pfam" id="PF03972">
    <property type="entry name" value="MmgE_PrpD_N"/>
    <property type="match status" value="1"/>
</dbReference>
<dbReference type="EMBL" id="JZEE01000191">
    <property type="protein sequence ID" value="KJK67520.1"/>
    <property type="molecule type" value="Genomic_DNA"/>
</dbReference>
<feature type="domain" description="Major facilitator superfamily (MFS) profile" evidence="7">
    <location>
        <begin position="547"/>
        <end position="972"/>
    </location>
</feature>
<evidence type="ECO:0000256" key="4">
    <source>
        <dbReference type="ARBA" id="ARBA00023136"/>
    </source>
</evidence>